<sequence length="168" mass="18971">GHELEAPRAVHRPPLGRPGLERRHVLRPRLPEHVGGLVRAGRQQRAARQLHRRERRRELRHRDAGVAGEDVPRAGRAGAPGHLEEVQRPSGDRLLAGQPVDEGLLRVLEGRPVHEARGRRARGRGSPRRLPLRGRAHLGRLPGLPQRRCGDRPAGRRRDRRVADREEV</sequence>
<feature type="non-terminal residue" evidence="2">
    <location>
        <position position="168"/>
    </location>
</feature>
<protein>
    <submittedName>
        <fullName evidence="2">Uncharacterized protein</fullName>
    </submittedName>
</protein>
<feature type="non-terminal residue" evidence="2">
    <location>
        <position position="1"/>
    </location>
</feature>
<dbReference type="AlphaFoldDB" id="A0A6J4RJ33"/>
<feature type="compositionally biased region" description="Low complexity" evidence="1">
    <location>
        <begin position="34"/>
        <end position="47"/>
    </location>
</feature>
<feature type="compositionally biased region" description="Basic and acidic residues" evidence="1">
    <location>
        <begin position="108"/>
        <end position="118"/>
    </location>
</feature>
<accession>A0A6J4RJ33</accession>
<organism evidence="2">
    <name type="scientific">uncultured Solirubrobacteraceae bacterium</name>
    <dbReference type="NCBI Taxonomy" id="1162706"/>
    <lineage>
        <taxon>Bacteria</taxon>
        <taxon>Bacillati</taxon>
        <taxon>Actinomycetota</taxon>
        <taxon>Thermoleophilia</taxon>
        <taxon>Solirubrobacterales</taxon>
        <taxon>Solirubrobacteraceae</taxon>
        <taxon>environmental samples</taxon>
    </lineage>
</organism>
<feature type="compositionally biased region" description="Basic residues" evidence="1">
    <location>
        <begin position="119"/>
        <end position="138"/>
    </location>
</feature>
<feature type="compositionally biased region" description="Basic and acidic residues" evidence="1">
    <location>
        <begin position="148"/>
        <end position="168"/>
    </location>
</feature>
<reference evidence="2" key="1">
    <citation type="submission" date="2020-02" db="EMBL/GenBank/DDBJ databases">
        <authorList>
            <person name="Meier V. D."/>
        </authorList>
    </citation>
    <scope>NUCLEOTIDE SEQUENCE</scope>
    <source>
        <strain evidence="2">AVDCRST_MAG85</strain>
    </source>
</reference>
<gene>
    <name evidence="2" type="ORF">AVDCRST_MAG85-213</name>
</gene>
<feature type="compositionally biased region" description="Basic and acidic residues" evidence="1">
    <location>
        <begin position="82"/>
        <end position="91"/>
    </location>
</feature>
<dbReference type="EMBL" id="CADCVT010000025">
    <property type="protein sequence ID" value="CAA9474719.1"/>
    <property type="molecule type" value="Genomic_DNA"/>
</dbReference>
<evidence type="ECO:0000313" key="2">
    <source>
        <dbReference type="EMBL" id="CAA9474719.1"/>
    </source>
</evidence>
<feature type="region of interest" description="Disordered" evidence="1">
    <location>
        <begin position="1"/>
        <end position="168"/>
    </location>
</feature>
<evidence type="ECO:0000256" key="1">
    <source>
        <dbReference type="SAM" id="MobiDB-lite"/>
    </source>
</evidence>
<name>A0A6J4RJ33_9ACTN</name>
<proteinExistence type="predicted"/>